<feature type="compositionally biased region" description="Low complexity" evidence="1">
    <location>
        <begin position="702"/>
        <end position="744"/>
    </location>
</feature>
<reference evidence="2 3" key="1">
    <citation type="submission" date="2022-05" db="EMBL/GenBank/DDBJ databases">
        <authorList>
            <consortium name="Genoscope - CEA"/>
            <person name="William W."/>
        </authorList>
    </citation>
    <scope>NUCLEOTIDE SEQUENCE [LARGE SCALE GENOMIC DNA]</scope>
</reference>
<feature type="region of interest" description="Disordered" evidence="1">
    <location>
        <begin position="663"/>
        <end position="835"/>
    </location>
</feature>
<dbReference type="InterPro" id="IPR027417">
    <property type="entry name" value="P-loop_NTPase"/>
</dbReference>
<feature type="compositionally biased region" description="Basic and acidic residues" evidence="1">
    <location>
        <begin position="783"/>
        <end position="796"/>
    </location>
</feature>
<gene>
    <name evidence="2" type="ORF">PEVE_00043132</name>
</gene>
<name>A0ABN8LMP1_9CNID</name>
<dbReference type="EMBL" id="CALNXI010000087">
    <property type="protein sequence ID" value="CAH3018443.1"/>
    <property type="molecule type" value="Genomic_DNA"/>
</dbReference>
<dbReference type="Proteomes" id="UP001159427">
    <property type="component" value="Unassembled WGS sequence"/>
</dbReference>
<evidence type="ECO:0000313" key="2">
    <source>
        <dbReference type="EMBL" id="CAH3018443.1"/>
    </source>
</evidence>
<organism evidence="2 3">
    <name type="scientific">Porites evermanni</name>
    <dbReference type="NCBI Taxonomy" id="104178"/>
    <lineage>
        <taxon>Eukaryota</taxon>
        <taxon>Metazoa</taxon>
        <taxon>Cnidaria</taxon>
        <taxon>Anthozoa</taxon>
        <taxon>Hexacorallia</taxon>
        <taxon>Scleractinia</taxon>
        <taxon>Fungiina</taxon>
        <taxon>Poritidae</taxon>
        <taxon>Porites</taxon>
    </lineage>
</organism>
<proteinExistence type="predicted"/>
<feature type="compositionally biased region" description="Acidic residues" evidence="1">
    <location>
        <begin position="765"/>
        <end position="775"/>
    </location>
</feature>
<dbReference type="SUPFAM" id="SSF52540">
    <property type="entry name" value="P-loop containing nucleoside triphosphate hydrolases"/>
    <property type="match status" value="1"/>
</dbReference>
<feature type="compositionally biased region" description="Low complexity" evidence="1">
    <location>
        <begin position="663"/>
        <end position="695"/>
    </location>
</feature>
<evidence type="ECO:0000256" key="1">
    <source>
        <dbReference type="SAM" id="MobiDB-lite"/>
    </source>
</evidence>
<protein>
    <recommendedName>
        <fullName evidence="4">AAA+ ATPase domain-containing protein</fullName>
    </recommendedName>
</protein>
<evidence type="ECO:0000313" key="3">
    <source>
        <dbReference type="Proteomes" id="UP001159427"/>
    </source>
</evidence>
<accession>A0ABN8LMP1</accession>
<keyword evidence="3" id="KW-1185">Reference proteome</keyword>
<feature type="non-terminal residue" evidence="2">
    <location>
        <position position="835"/>
    </location>
</feature>
<evidence type="ECO:0008006" key="4">
    <source>
        <dbReference type="Google" id="ProtNLM"/>
    </source>
</evidence>
<sequence length="835" mass="94935">MSLQLFDVPDVDYRYEASREVEFQPALTGIQPITFSIPGSDDYYDTNSLRFKPLGIQAWMKGCSSPNANESRHVYCVNNFGHSIFRDITLSMNGVLMTEQSNTYHYRAYLETLLNYNREEGATKLAPQGWVNQLNVVNVMGATAVNSDVPTNANWSGNAELRALTSRLLDQHWHTFIIRPHLPPLRTGKLLVPNVQMDFELFLNPNTIYLIGTPNKGTLIDKKIPAIHPEDIKVTLLMRKVTLNASVYVRLQKERQLGKQIARYPVVRSEIRTFSFDGRTTQWEQDNVFVGRFPDRVMVGLLHSDAFNGNLQRYPFAFEKFGVTQIRQTLNGEEYPYRTLQLTGDQAYEDLLGYDRFLQAMGAYNEDKIPLLLPGDWGQGKNCTLFLFNNVPSEKADDPQYHNPRQSGNVRLIIDFAAAVGHNITVMIRHPSSVIIAGPSGSGKSELVEQWLRDLNVFQVKPHKIVYAYDRWQPRFDRMQKKEGIQFHRGLPDPRHLTQWFGRTRGGVLVLDDLMEEGGQDKRVLDLFTKDSHHRNITVLYLTQDLFPPGKFAKTINRNAHYIVAFKNPRDQTGIRTILLQAFPDRWRQVLRLFKRITSRPFGYLMLDVHPASDDRYRLWSHLTRREGEAQVHTLPVDIEDFNWTFPINVDDALNAFTLPPVAGTGTAPATTATQTRPTTSTRTRPTATTTTTASRRPRPRPVTTATTTTAPSRPSTARRSAGAGTRTTTSTVTTPTGRPTVAAKQPRRRPRVPSPPSPDSSPPSEDEDEDDDDDDRRRGLRRRLDLLNEDAQERARGRRIRNITHTNTVTTVYEEGGRPSVRRTSRRTSGPPPP</sequence>
<feature type="compositionally biased region" description="Pro residues" evidence="1">
    <location>
        <begin position="753"/>
        <end position="762"/>
    </location>
</feature>
<comment type="caution">
    <text evidence="2">The sequence shown here is derived from an EMBL/GenBank/DDBJ whole genome shotgun (WGS) entry which is preliminary data.</text>
</comment>